<keyword evidence="2" id="KW-1185">Reference proteome</keyword>
<reference evidence="2" key="1">
    <citation type="submission" date="2017-01" db="EMBL/GenBank/DDBJ databases">
        <authorList>
            <person name="Varghese N."/>
            <person name="Submissions S."/>
        </authorList>
    </citation>
    <scope>NUCLEOTIDE SEQUENCE [LARGE SCALE GENOMIC DNA]</scope>
    <source>
        <strain evidence="2">DSM 21768</strain>
    </source>
</reference>
<gene>
    <name evidence="1" type="ORF">SAMN02745664_10944</name>
</gene>
<name>A0A1N7F2D3_9GAMM</name>
<dbReference type="EMBL" id="FTNU01000009">
    <property type="protein sequence ID" value="SIR94528.1"/>
    <property type="molecule type" value="Genomic_DNA"/>
</dbReference>
<proteinExistence type="predicted"/>
<dbReference type="AlphaFoldDB" id="A0A1N7F2D3"/>
<protein>
    <submittedName>
        <fullName evidence="1">Uncharacterized protein</fullName>
    </submittedName>
</protein>
<evidence type="ECO:0000313" key="1">
    <source>
        <dbReference type="EMBL" id="SIR94528.1"/>
    </source>
</evidence>
<dbReference type="RefSeq" id="WP_076555397.1">
    <property type="nucleotide sequence ID" value="NZ_FTNU01000009.1"/>
</dbReference>
<dbReference type="Proteomes" id="UP000187495">
    <property type="component" value="Unassembled WGS sequence"/>
</dbReference>
<organism evidence="1 2">
    <name type="scientific">Moraxella cuniculi DSM 21768</name>
    <dbReference type="NCBI Taxonomy" id="1122245"/>
    <lineage>
        <taxon>Bacteria</taxon>
        <taxon>Pseudomonadati</taxon>
        <taxon>Pseudomonadota</taxon>
        <taxon>Gammaproteobacteria</taxon>
        <taxon>Moraxellales</taxon>
        <taxon>Moraxellaceae</taxon>
        <taxon>Moraxella</taxon>
    </lineage>
</organism>
<evidence type="ECO:0000313" key="2">
    <source>
        <dbReference type="Proteomes" id="UP000187495"/>
    </source>
</evidence>
<accession>A0A1N7F2D3</accession>
<sequence>MSDDCLIEIECEEPHYITCVCCQENITRLTRFVYHNNDAFAYYYAEIQPNSHGQNIKCLIVMCEFDENNEMINRVGFPLMLWDNQDHIATTLLNADKVSWKNIKDVEILNRENSLNHHYKADVFRIADEILEQDKEIMDFFANK</sequence>
<dbReference type="STRING" id="34061.B0189_07685"/>